<evidence type="ECO:0000313" key="4">
    <source>
        <dbReference type="Proteomes" id="UP000000532"/>
    </source>
</evidence>
<gene>
    <name evidence="3" type="ordered locus">TTHA1848</name>
</gene>
<feature type="chain" id="PRO_5004262866" description="Lipoprotein" evidence="2">
    <location>
        <begin position="18"/>
        <end position="425"/>
    </location>
</feature>
<proteinExistence type="predicted"/>
<evidence type="ECO:0000256" key="1">
    <source>
        <dbReference type="SAM" id="MobiDB-lite"/>
    </source>
</evidence>
<feature type="signal peptide" evidence="2">
    <location>
        <begin position="1"/>
        <end position="17"/>
    </location>
</feature>
<keyword evidence="4" id="KW-1185">Reference proteome</keyword>
<sequence>MRKTWVLLLLGLGLLLAACGGQTGGGGGGGGDGGSGGGGDGGGGGNTVTVSAPGMRAALYRVGGGTWQAPADPTNFSFTATGAYEVALVCNEFGQIRLQLFGATVSELNRVVSGCGGTEPDQISFSLSVDPGPFPSDNAFAMIWGKGFQGNCYPILGWPCTMNADAPAETAGTQDVVAFLVDMDLNLIAARKETLSIANGGNYTITFAAGDDSFTTATLPDFTAPAGMAKYWIVSGATSGGTVFLASKLREVAYYQLPFASVYAFQAFAVQESSEPYDELVYQETRAASDGPPPSVNLPSVLDVTVDGNPPQVGNLSLAADTLLFGLNLDWSVDSTQYTIQAVLSRGFLGSATTYTVPDLTSHTHFESTLPPSGTEVTARVYHLMANRTLSELLEGQTEPGLFPIGTPGVVLKSASRYDMTYTAP</sequence>
<dbReference type="KEGG" id="ttj:TTHA1848"/>
<feature type="compositionally biased region" description="Gly residues" evidence="1">
    <location>
        <begin position="26"/>
        <end position="46"/>
    </location>
</feature>
<organism evidence="3 4">
    <name type="scientific">Thermus thermophilus (strain ATCC 27634 / DSM 579 / HB8)</name>
    <dbReference type="NCBI Taxonomy" id="300852"/>
    <lineage>
        <taxon>Bacteria</taxon>
        <taxon>Thermotogati</taxon>
        <taxon>Deinococcota</taxon>
        <taxon>Deinococci</taxon>
        <taxon>Thermales</taxon>
        <taxon>Thermaceae</taxon>
        <taxon>Thermus</taxon>
    </lineage>
</organism>
<evidence type="ECO:0000256" key="2">
    <source>
        <dbReference type="SAM" id="SignalP"/>
    </source>
</evidence>
<dbReference type="GeneID" id="3168168"/>
<name>Q5SH82_THET8</name>
<dbReference type="HOGENOM" id="CLU_674066_0_0_0"/>
<feature type="region of interest" description="Disordered" evidence="1">
    <location>
        <begin position="26"/>
        <end position="47"/>
    </location>
</feature>
<evidence type="ECO:0000313" key="3">
    <source>
        <dbReference type="EMBL" id="BAD71671.1"/>
    </source>
</evidence>
<dbReference type="AlphaFoldDB" id="Q5SH82"/>
<dbReference type="Proteomes" id="UP000000532">
    <property type="component" value="Chromosome"/>
</dbReference>
<dbReference type="EMBL" id="AP008226">
    <property type="protein sequence ID" value="BAD71671.1"/>
    <property type="molecule type" value="Genomic_DNA"/>
</dbReference>
<dbReference type="RefSeq" id="WP_011228955.1">
    <property type="nucleotide sequence ID" value="NC_006461.1"/>
</dbReference>
<accession>Q5SH82</accession>
<protein>
    <recommendedName>
        <fullName evidence="5">Lipoprotein</fullName>
    </recommendedName>
</protein>
<dbReference type="PROSITE" id="PS51257">
    <property type="entry name" value="PROKAR_LIPOPROTEIN"/>
    <property type="match status" value="1"/>
</dbReference>
<evidence type="ECO:0008006" key="5">
    <source>
        <dbReference type="Google" id="ProtNLM"/>
    </source>
</evidence>
<keyword evidence="2" id="KW-0732">Signal</keyword>
<dbReference type="EnsemblBacteria" id="BAD71671">
    <property type="protein sequence ID" value="BAD71671"/>
    <property type="gene ID" value="BAD71671"/>
</dbReference>
<reference evidence="3 4" key="1">
    <citation type="submission" date="2004-11" db="EMBL/GenBank/DDBJ databases">
        <title>Complete genome sequence of Thermus thermophilus HB8.</title>
        <authorList>
            <person name="Masui R."/>
            <person name="Kurokawa K."/>
            <person name="Nakagawa N."/>
            <person name="Tokunaga F."/>
            <person name="Koyama Y."/>
            <person name="Shibata T."/>
            <person name="Oshima T."/>
            <person name="Yokoyama S."/>
            <person name="Yasunaga T."/>
            <person name="Kuramitsu S."/>
        </authorList>
    </citation>
    <scope>NUCLEOTIDE SEQUENCE [LARGE SCALE GENOMIC DNA]</scope>
    <source>
        <strain evidence="4">ATCC 27634 / DSM 579 / HB8</strain>
    </source>
</reference>